<comment type="caution">
    <text evidence="3">The sequence shown here is derived from an EMBL/GenBank/DDBJ whole genome shotgun (WGS) entry which is preliminary data.</text>
</comment>
<keyword evidence="4" id="KW-1185">Reference proteome</keyword>
<protein>
    <submittedName>
        <fullName evidence="3">Glycosyltransferase</fullName>
    </submittedName>
</protein>
<dbReference type="InterPro" id="IPR028098">
    <property type="entry name" value="Glyco_trans_4-like_N"/>
</dbReference>
<evidence type="ECO:0000259" key="2">
    <source>
        <dbReference type="Pfam" id="PF13579"/>
    </source>
</evidence>
<evidence type="ECO:0000259" key="1">
    <source>
        <dbReference type="Pfam" id="PF00534"/>
    </source>
</evidence>
<evidence type="ECO:0000313" key="4">
    <source>
        <dbReference type="Proteomes" id="UP000600600"/>
    </source>
</evidence>
<dbReference type="SUPFAM" id="SSF53756">
    <property type="entry name" value="UDP-Glycosyltransferase/glycogen phosphorylase"/>
    <property type="match status" value="1"/>
</dbReference>
<dbReference type="EMBL" id="JACOOE010000009">
    <property type="protein sequence ID" value="MBC5606361.1"/>
    <property type="molecule type" value="Genomic_DNA"/>
</dbReference>
<dbReference type="Proteomes" id="UP000600600">
    <property type="component" value="Unassembled WGS sequence"/>
</dbReference>
<accession>A0ABR7CF22</accession>
<gene>
    <name evidence="3" type="ORF">H8S67_17050</name>
</gene>
<dbReference type="Gene3D" id="3.40.50.2000">
    <property type="entry name" value="Glycogen Phosphorylase B"/>
    <property type="match status" value="2"/>
</dbReference>
<dbReference type="Pfam" id="PF00534">
    <property type="entry name" value="Glycos_transf_1"/>
    <property type="match status" value="1"/>
</dbReference>
<feature type="domain" description="Glycosyl transferase family 1" evidence="1">
    <location>
        <begin position="191"/>
        <end position="355"/>
    </location>
</feature>
<evidence type="ECO:0000313" key="3">
    <source>
        <dbReference type="EMBL" id="MBC5606361.1"/>
    </source>
</evidence>
<dbReference type="InterPro" id="IPR001296">
    <property type="entry name" value="Glyco_trans_1"/>
</dbReference>
<dbReference type="Pfam" id="PF13579">
    <property type="entry name" value="Glyco_trans_4_4"/>
    <property type="match status" value="1"/>
</dbReference>
<sequence length="378" mass="41951">MSKKKICFVVAVPGTAEVFLRDHIKALCKDYDVFLAGNINSEEDVKMLDLVGWRKIGILRPVSLSSDLKAIRQLSAYFKQMKFDVVHSVTPKAGLVCALAGFLAKVPIRIHIFTGQVWATRTGFMRWMLKSVDKLIAKLDTHILVDGGSQKNYLVENGVFKADKGQVLGEGSICGVNLDRFNPLAETRIAVRKDLGISNDKIVFVLMGRLNHDKGLYELLPAFDRLAAENKGVFLLMFGSDEENVAATFGNYKHLKRDNFLYYGVTHAPQRMLQAADVFVLPTYREGFGSSVIEAACLGLSTITSDAYGVLDASVPGITGLQCKVGDVESLYNCMKELADDADKRKVMGAAGRRRVQEKFAGAVVVRHWKEFYDRLLK</sequence>
<dbReference type="RefSeq" id="WP_186968121.1">
    <property type="nucleotide sequence ID" value="NZ_JACOOE010000009.1"/>
</dbReference>
<organism evidence="3 4">
    <name type="scientific">Bacteroides difficilis</name>
    <dbReference type="NCBI Taxonomy" id="2763021"/>
    <lineage>
        <taxon>Bacteria</taxon>
        <taxon>Pseudomonadati</taxon>
        <taxon>Bacteroidota</taxon>
        <taxon>Bacteroidia</taxon>
        <taxon>Bacteroidales</taxon>
        <taxon>Bacteroidaceae</taxon>
        <taxon>Bacteroides</taxon>
    </lineage>
</organism>
<reference evidence="3 4" key="1">
    <citation type="submission" date="2020-08" db="EMBL/GenBank/DDBJ databases">
        <title>Genome public.</title>
        <authorList>
            <person name="Liu C."/>
            <person name="Sun Q."/>
        </authorList>
    </citation>
    <scope>NUCLEOTIDE SEQUENCE [LARGE SCALE GENOMIC DNA]</scope>
    <source>
        <strain evidence="3 4">M27</strain>
    </source>
</reference>
<proteinExistence type="predicted"/>
<dbReference type="PANTHER" id="PTHR12526:SF630">
    <property type="entry name" value="GLYCOSYLTRANSFERASE"/>
    <property type="match status" value="1"/>
</dbReference>
<feature type="domain" description="Glycosyltransferase subfamily 4-like N-terminal" evidence="2">
    <location>
        <begin position="51"/>
        <end position="159"/>
    </location>
</feature>
<name>A0ABR7CF22_9BACE</name>
<dbReference type="PANTHER" id="PTHR12526">
    <property type="entry name" value="GLYCOSYLTRANSFERASE"/>
    <property type="match status" value="1"/>
</dbReference>